<feature type="region of interest" description="Disordered" evidence="1">
    <location>
        <begin position="1"/>
        <end position="28"/>
    </location>
</feature>
<dbReference type="OMA" id="CNNDRAS"/>
<evidence type="ECO:0000313" key="3">
    <source>
        <dbReference type="Proteomes" id="UP000095281"/>
    </source>
</evidence>
<reference evidence="4" key="1">
    <citation type="submission" date="2016-11" db="UniProtKB">
        <authorList>
            <consortium name="WormBaseParasite"/>
        </authorList>
    </citation>
    <scope>IDENTIFICATION</scope>
</reference>
<sequence length="181" mass="19674">MNNNDLSGNMHKSTTNRSVTNQPDSGIVSRSGLGKRVIVNGHYGGVLRYMGQVAGKEGVFCGIELDQPVGKNDGTHEGAFYFGCRPGHGVFAPCHKVQMEAMRRQTEGRGINEKGKASLIAKAERTLSRSAMPSLNTERYSSDIPSTSTHIPQMPMDWSLMSMSTVSNTSDSSYVVRKFIG</sequence>
<feature type="compositionally biased region" description="Polar residues" evidence="1">
    <location>
        <begin position="1"/>
        <end position="24"/>
    </location>
</feature>
<evidence type="ECO:0000259" key="2">
    <source>
        <dbReference type="PROSITE" id="PS50245"/>
    </source>
</evidence>
<dbReference type="Gene3D" id="2.30.30.190">
    <property type="entry name" value="CAP Gly-rich-like domain"/>
    <property type="match status" value="1"/>
</dbReference>
<dbReference type="PANTHER" id="PTHR18916:SF93">
    <property type="entry name" value="RESTIN HOMOLOG"/>
    <property type="match status" value="1"/>
</dbReference>
<dbReference type="Pfam" id="PF01302">
    <property type="entry name" value="CAP_GLY"/>
    <property type="match status" value="1"/>
</dbReference>
<dbReference type="AlphaFoldDB" id="A0A1I8BQI0"/>
<dbReference type="PANTHER" id="PTHR18916">
    <property type="entry name" value="DYNACTIN 1-RELATED MICROTUBULE-BINDING"/>
    <property type="match status" value="1"/>
</dbReference>
<dbReference type="Proteomes" id="UP000095281">
    <property type="component" value="Unplaced"/>
</dbReference>
<evidence type="ECO:0000313" key="4">
    <source>
        <dbReference type="WBParaSite" id="MhA1_Contig42.frz3.gene47"/>
    </source>
</evidence>
<dbReference type="PROSITE" id="PS50245">
    <property type="entry name" value="CAP_GLY_2"/>
    <property type="match status" value="1"/>
</dbReference>
<evidence type="ECO:0000256" key="1">
    <source>
        <dbReference type="SAM" id="MobiDB-lite"/>
    </source>
</evidence>
<dbReference type="SMART" id="SM01052">
    <property type="entry name" value="CAP_GLY"/>
    <property type="match status" value="1"/>
</dbReference>
<dbReference type="PROSITE" id="PS00845">
    <property type="entry name" value="CAP_GLY_1"/>
    <property type="match status" value="1"/>
</dbReference>
<protein>
    <submittedName>
        <fullName evidence="4">CAP-Gly domain-containing protein</fullName>
    </submittedName>
</protein>
<dbReference type="InterPro" id="IPR036859">
    <property type="entry name" value="CAP-Gly_dom_sf"/>
</dbReference>
<keyword evidence="3" id="KW-1185">Reference proteome</keyword>
<dbReference type="SUPFAM" id="SSF74924">
    <property type="entry name" value="Cap-Gly domain"/>
    <property type="match status" value="1"/>
</dbReference>
<organism evidence="3 4">
    <name type="scientific">Meloidogyne hapla</name>
    <name type="common">Root-knot nematode worm</name>
    <dbReference type="NCBI Taxonomy" id="6305"/>
    <lineage>
        <taxon>Eukaryota</taxon>
        <taxon>Metazoa</taxon>
        <taxon>Ecdysozoa</taxon>
        <taxon>Nematoda</taxon>
        <taxon>Chromadorea</taxon>
        <taxon>Rhabditida</taxon>
        <taxon>Tylenchina</taxon>
        <taxon>Tylenchomorpha</taxon>
        <taxon>Tylenchoidea</taxon>
        <taxon>Meloidogynidae</taxon>
        <taxon>Meloidogyninae</taxon>
        <taxon>Meloidogyne</taxon>
    </lineage>
</organism>
<dbReference type="InterPro" id="IPR000938">
    <property type="entry name" value="CAP-Gly_domain"/>
</dbReference>
<accession>A0A1I8BQI0</accession>
<feature type="domain" description="CAP-Gly" evidence="2">
    <location>
        <begin position="51"/>
        <end position="93"/>
    </location>
</feature>
<proteinExistence type="predicted"/>
<name>A0A1I8BQI0_MELHA</name>
<dbReference type="WBParaSite" id="MhA1_Contig42.frz3.gene47">
    <property type="protein sequence ID" value="MhA1_Contig42.frz3.gene47"/>
    <property type="gene ID" value="MhA1_Contig42.frz3.gene47"/>
</dbReference>